<keyword evidence="2" id="KW-1185">Reference proteome</keyword>
<reference evidence="1" key="1">
    <citation type="journal article" date="2021" name="Eur. J. Wildl. Res.">
        <title>Increased mortality in wild tits in North Rhine-Westphalia (Germany) in 2020 with a special focus on Suttonella ornithocola and other infectious pathogens.</title>
        <authorList>
            <person name="Fischer L."/>
            <person name="Peters M."/>
            <person name="Merbach S."/>
            <person name="Eydner M."/>
            <person name="Kuczka A."/>
            <person name="Lambertz J."/>
            <person name="Kummerfeld M."/>
            <person name="Kahnt K."/>
            <person name="Weiss A."/>
            <person name="Petersen H."/>
        </authorList>
    </citation>
    <scope>NUCLEOTIDE SEQUENCE</scope>
    <source>
        <strain evidence="1">S478/20</strain>
    </source>
</reference>
<protein>
    <submittedName>
        <fullName evidence="1">ORF8</fullName>
    </submittedName>
</protein>
<name>A0A9E7QY01_9ADEN</name>
<accession>A0A9E7QY01</accession>
<organism evidence="1">
    <name type="scientific">Siadenovirus sp</name>
    <dbReference type="NCBI Taxonomy" id="2671519"/>
    <lineage>
        <taxon>Viruses</taxon>
        <taxon>Varidnaviria</taxon>
        <taxon>Bamfordvirae</taxon>
        <taxon>Preplasmiviricota</taxon>
        <taxon>Polisuviricotina</taxon>
        <taxon>Pharingeaviricetes</taxon>
        <taxon>Rowavirales</taxon>
        <taxon>Adenoviridae</taxon>
        <taxon>Siadenovirus</taxon>
    </lineage>
</organism>
<dbReference type="EMBL" id="MW508338">
    <property type="protein sequence ID" value="UVZ42966.1"/>
    <property type="molecule type" value="Genomic_DNA"/>
</dbReference>
<proteinExistence type="predicted"/>
<reference evidence="1" key="2">
    <citation type="journal article" date="2022" name="Infect. Genet. Evol.">
        <title>The genome and phylogenetic analyses of tit siadenoviruses reveal both a novel avian host and viral species.</title>
        <authorList>
            <person name="Gellert A."/>
            <person name="Benko M."/>
            <person name="Harrach B."/>
            <person name="Peters M."/>
            <person name="Kajan G.L."/>
        </authorList>
    </citation>
    <scope>NUCLEOTIDE SEQUENCE</scope>
    <source>
        <strain evidence="1">S478/20</strain>
    </source>
</reference>
<evidence type="ECO:0000313" key="1">
    <source>
        <dbReference type="EMBL" id="UVZ42966.1"/>
    </source>
</evidence>
<sequence>MPGRYILSIVVRSCLAMLHNLIANEELLSSEEEEVQEYHPVQDNRISSSTHFYSGRRSAVPLMRSECFSCLYKDKVFIESTAVFSLSEYNFGSLFEDYSNVCLEFKLPLYHLFSKLLQQKWPDVEFECERNIYRHKGIAIVDFPNLDYWPVLLAWFAQQCFANGIKFFENCKIHDEFEGENYGNIFA</sequence>
<evidence type="ECO:0000313" key="2">
    <source>
        <dbReference type="Proteomes" id="UP001059127"/>
    </source>
</evidence>
<dbReference type="Proteomes" id="UP001059127">
    <property type="component" value="Segment"/>
</dbReference>